<gene>
    <name evidence="1" type="ORF">BJ138DRAFT_1104277</name>
</gene>
<comment type="caution">
    <text evidence="1">The sequence shown here is derived from an EMBL/GenBank/DDBJ whole genome shotgun (WGS) entry which is preliminary data.</text>
</comment>
<reference evidence="1" key="1">
    <citation type="journal article" date="2021" name="New Phytol.">
        <title>Evolutionary innovations through gain and loss of genes in the ectomycorrhizal Boletales.</title>
        <authorList>
            <person name="Wu G."/>
            <person name="Miyauchi S."/>
            <person name="Morin E."/>
            <person name="Kuo A."/>
            <person name="Drula E."/>
            <person name="Varga T."/>
            <person name="Kohler A."/>
            <person name="Feng B."/>
            <person name="Cao Y."/>
            <person name="Lipzen A."/>
            <person name="Daum C."/>
            <person name="Hundley H."/>
            <person name="Pangilinan J."/>
            <person name="Johnson J."/>
            <person name="Barry K."/>
            <person name="LaButti K."/>
            <person name="Ng V."/>
            <person name="Ahrendt S."/>
            <person name="Min B."/>
            <person name="Choi I.G."/>
            <person name="Park H."/>
            <person name="Plett J.M."/>
            <person name="Magnuson J."/>
            <person name="Spatafora J.W."/>
            <person name="Nagy L.G."/>
            <person name="Henrissat B."/>
            <person name="Grigoriev I.V."/>
            <person name="Yang Z.L."/>
            <person name="Xu J."/>
            <person name="Martin F.M."/>
        </authorList>
    </citation>
    <scope>NUCLEOTIDE SEQUENCE</scope>
    <source>
        <strain evidence="1">ATCC 28755</strain>
    </source>
</reference>
<dbReference type="Proteomes" id="UP000790377">
    <property type="component" value="Unassembled WGS sequence"/>
</dbReference>
<protein>
    <submittedName>
        <fullName evidence="1">Uncharacterized protein</fullName>
    </submittedName>
</protein>
<keyword evidence="2" id="KW-1185">Reference proteome</keyword>
<proteinExistence type="predicted"/>
<name>A0ACB8A2W9_9AGAM</name>
<evidence type="ECO:0000313" key="1">
    <source>
        <dbReference type="EMBL" id="KAH7907496.1"/>
    </source>
</evidence>
<dbReference type="EMBL" id="MU267899">
    <property type="protein sequence ID" value="KAH7907496.1"/>
    <property type="molecule type" value="Genomic_DNA"/>
</dbReference>
<organism evidence="1 2">
    <name type="scientific">Hygrophoropsis aurantiaca</name>
    <dbReference type="NCBI Taxonomy" id="72124"/>
    <lineage>
        <taxon>Eukaryota</taxon>
        <taxon>Fungi</taxon>
        <taxon>Dikarya</taxon>
        <taxon>Basidiomycota</taxon>
        <taxon>Agaricomycotina</taxon>
        <taxon>Agaricomycetes</taxon>
        <taxon>Agaricomycetidae</taxon>
        <taxon>Boletales</taxon>
        <taxon>Coniophorineae</taxon>
        <taxon>Hygrophoropsidaceae</taxon>
        <taxon>Hygrophoropsis</taxon>
    </lineage>
</organism>
<evidence type="ECO:0000313" key="2">
    <source>
        <dbReference type="Proteomes" id="UP000790377"/>
    </source>
</evidence>
<sequence>MSPKSILLGTLNLVRGQSTWLSAFGGGVPRWQWASTWAASAHKPPTRTTSSQMLPIPAHSLQRNRAVRFTTLLWVLAKLGLFLSFSVWSGEMLAEQKVKMLTAQSPTQWSFKQQQKMQDGSSRRHVDDLVSA</sequence>
<accession>A0ACB8A2W9</accession>